<dbReference type="GO" id="GO:0003779">
    <property type="term" value="F:actin binding"/>
    <property type="evidence" value="ECO:0007669"/>
    <property type="project" value="UniProtKB-KW"/>
</dbReference>
<dbReference type="PANTHER" id="PTHR23331:SF1">
    <property type="entry name" value="WASH COMPLEX SUBUNIT 1"/>
    <property type="match status" value="1"/>
</dbReference>
<organism evidence="5 6">
    <name type="scientific">Acanthamoeba castellanii (strain ATCC 30010 / Neff)</name>
    <dbReference type="NCBI Taxonomy" id="1257118"/>
    <lineage>
        <taxon>Eukaryota</taxon>
        <taxon>Amoebozoa</taxon>
        <taxon>Discosea</taxon>
        <taxon>Longamoebia</taxon>
        <taxon>Centramoebida</taxon>
        <taxon>Acanthamoebidae</taxon>
        <taxon>Acanthamoeba</taxon>
    </lineage>
</organism>
<dbReference type="VEuPathDB" id="AmoebaDB:ACA1_116200"/>
<dbReference type="GeneID" id="14921004"/>
<dbReference type="GO" id="GO:0043014">
    <property type="term" value="F:alpha-tubulin binding"/>
    <property type="evidence" value="ECO:0007669"/>
    <property type="project" value="InterPro"/>
</dbReference>
<protein>
    <recommendedName>
        <fullName evidence="4">WASH1 WAHD domain-containing protein</fullName>
    </recommendedName>
</protein>
<keyword evidence="6" id="KW-1185">Reference proteome</keyword>
<evidence type="ECO:0000259" key="4">
    <source>
        <dbReference type="Pfam" id="PF11945"/>
    </source>
</evidence>
<comment type="similarity">
    <text evidence="1">Belongs to the WASH1 family.</text>
</comment>
<evidence type="ECO:0000256" key="2">
    <source>
        <dbReference type="ARBA" id="ARBA00023203"/>
    </source>
</evidence>
<dbReference type="GO" id="GO:0005829">
    <property type="term" value="C:cytosol"/>
    <property type="evidence" value="ECO:0007669"/>
    <property type="project" value="GOC"/>
</dbReference>
<dbReference type="PANTHER" id="PTHR23331">
    <property type="entry name" value="CXYORF1"/>
    <property type="match status" value="1"/>
</dbReference>
<evidence type="ECO:0000256" key="3">
    <source>
        <dbReference type="SAM" id="MobiDB-lite"/>
    </source>
</evidence>
<dbReference type="GO" id="GO:0034314">
    <property type="term" value="P:Arp2/3 complex-mediated actin nucleation"/>
    <property type="evidence" value="ECO:0007669"/>
    <property type="project" value="InterPro"/>
</dbReference>
<dbReference type="Pfam" id="PF11945">
    <property type="entry name" value="WASH_WAHD"/>
    <property type="match status" value="1"/>
</dbReference>
<dbReference type="GO" id="GO:0071203">
    <property type="term" value="C:WASH complex"/>
    <property type="evidence" value="ECO:0007669"/>
    <property type="project" value="InterPro"/>
</dbReference>
<sequence length="534" mass="57818">MHRFLAQPIVMTDFGGHESLGELLSTLSQLEATVNQVLSQISGRVEEEKQKVDAVGVRLDSCRGRLHGLAQERYNKATVVTSPSRYPAPTQLPQHEVLFRSSHVSSPVTPGDNAFGTKKSVVTGLPHLSLKSTDPFSLDDAVGLCFDKEQQPTKKSNLRSDDVKVDAARLHGLTSVSDLLVFSPGDHQNRRAAAPLKSRQLSLDQKLGAAPATISGDVAWDMNVVPMVDLRHHPVMAPIRLRAPRNLTGLSMVAQDIAFVDKQERSEDDEIDEDLPLPEFADDKYFPSKIVRAPLNNGSRQAVGATSDLVASPSAQAFPTAEATAAGGGVVPFPAPEVVSHAAIDQLPEFDLAVPPRPTTVDAPNNNRDAGRALTAPDGAQQPAGCCLLPIPPPVPDVPAVKLPFTNELMERSAAWAQRFRPANVPQPPVAPPAPANALQPCVVRDARSAQAVGREEAQQANNDNVGDEQVVELSVPDILRNEFVKRGVDVANGRTLEEEEEEEEEGAEWEEKDDEWLQHEVDHEAVASIRSFF</sequence>
<dbReference type="GO" id="GO:0055037">
    <property type="term" value="C:recycling endosome"/>
    <property type="evidence" value="ECO:0007669"/>
    <property type="project" value="TreeGrafter"/>
</dbReference>
<name>L8H3U1_ACACF</name>
<dbReference type="InterPro" id="IPR021854">
    <property type="entry name" value="WASH1_WAHD"/>
</dbReference>
<dbReference type="GO" id="GO:0005769">
    <property type="term" value="C:early endosome"/>
    <property type="evidence" value="ECO:0007669"/>
    <property type="project" value="InterPro"/>
</dbReference>
<dbReference type="GO" id="GO:0042147">
    <property type="term" value="P:retrograde transport, endosome to Golgi"/>
    <property type="evidence" value="ECO:0007669"/>
    <property type="project" value="TreeGrafter"/>
</dbReference>
<dbReference type="GO" id="GO:0043015">
    <property type="term" value="F:gamma-tubulin binding"/>
    <property type="evidence" value="ECO:0007669"/>
    <property type="project" value="TreeGrafter"/>
</dbReference>
<feature type="region of interest" description="Disordered" evidence="3">
    <location>
        <begin position="353"/>
        <end position="379"/>
    </location>
</feature>
<dbReference type="AlphaFoldDB" id="L8H3U1"/>
<feature type="compositionally biased region" description="Acidic residues" evidence="3">
    <location>
        <begin position="498"/>
        <end position="515"/>
    </location>
</feature>
<evidence type="ECO:0000256" key="1">
    <source>
        <dbReference type="ARBA" id="ARBA00005602"/>
    </source>
</evidence>
<dbReference type="GO" id="GO:0006887">
    <property type="term" value="P:exocytosis"/>
    <property type="evidence" value="ECO:0007669"/>
    <property type="project" value="TreeGrafter"/>
</dbReference>
<gene>
    <name evidence="5" type="ORF">ACA1_116200</name>
</gene>
<dbReference type="EMBL" id="KB007926">
    <property type="protein sequence ID" value="ELR20159.1"/>
    <property type="molecule type" value="Genomic_DNA"/>
</dbReference>
<accession>L8H3U1</accession>
<feature type="region of interest" description="Disordered" evidence="3">
    <location>
        <begin position="495"/>
        <end position="517"/>
    </location>
</feature>
<reference evidence="5 6" key="1">
    <citation type="journal article" date="2013" name="Genome Biol.">
        <title>Genome of Acanthamoeba castellanii highlights extensive lateral gene transfer and early evolution of tyrosine kinase signaling.</title>
        <authorList>
            <person name="Clarke M."/>
            <person name="Lohan A.J."/>
            <person name="Liu B."/>
            <person name="Lagkouvardos I."/>
            <person name="Roy S."/>
            <person name="Zafar N."/>
            <person name="Bertelli C."/>
            <person name="Schilde C."/>
            <person name="Kianianmomeni A."/>
            <person name="Burglin T.R."/>
            <person name="Frech C."/>
            <person name="Turcotte B."/>
            <person name="Kopec K.O."/>
            <person name="Synnott J.M."/>
            <person name="Choo C."/>
            <person name="Paponov I."/>
            <person name="Finkler A."/>
            <person name="Soon Heng Tan C."/>
            <person name="Hutchins A.P."/>
            <person name="Weinmeier T."/>
            <person name="Rattei T."/>
            <person name="Chu J.S."/>
            <person name="Gimenez G."/>
            <person name="Irimia M."/>
            <person name="Rigden D.J."/>
            <person name="Fitzpatrick D.A."/>
            <person name="Lorenzo-Morales J."/>
            <person name="Bateman A."/>
            <person name="Chiu C.H."/>
            <person name="Tang P."/>
            <person name="Hegemann P."/>
            <person name="Fromm H."/>
            <person name="Raoult D."/>
            <person name="Greub G."/>
            <person name="Miranda-Saavedra D."/>
            <person name="Chen N."/>
            <person name="Nash P."/>
            <person name="Ginger M.L."/>
            <person name="Horn M."/>
            <person name="Schaap P."/>
            <person name="Caler L."/>
            <person name="Loftus B."/>
        </authorList>
    </citation>
    <scope>NUCLEOTIDE SEQUENCE [LARGE SCALE GENOMIC DNA]</scope>
    <source>
        <strain evidence="5 6">Neff</strain>
    </source>
</reference>
<feature type="domain" description="WASH1 WAHD" evidence="4">
    <location>
        <begin position="8"/>
        <end position="261"/>
    </location>
</feature>
<dbReference type="RefSeq" id="XP_004342269.1">
    <property type="nucleotide sequence ID" value="XM_004342220.1"/>
</dbReference>
<dbReference type="Proteomes" id="UP000011083">
    <property type="component" value="Unassembled WGS sequence"/>
</dbReference>
<evidence type="ECO:0000313" key="6">
    <source>
        <dbReference type="Proteomes" id="UP000011083"/>
    </source>
</evidence>
<dbReference type="KEGG" id="acan:ACA1_116200"/>
<dbReference type="InterPro" id="IPR028290">
    <property type="entry name" value="WASH1"/>
</dbReference>
<evidence type="ECO:0000313" key="5">
    <source>
        <dbReference type="EMBL" id="ELR20159.1"/>
    </source>
</evidence>
<keyword evidence="2" id="KW-0009">Actin-binding</keyword>
<proteinExistence type="inferred from homology"/>
<dbReference type="GO" id="GO:0032456">
    <property type="term" value="P:endocytic recycling"/>
    <property type="evidence" value="ECO:0007669"/>
    <property type="project" value="TreeGrafter"/>
</dbReference>